<dbReference type="AlphaFoldDB" id="A0A430L409"/>
<protein>
    <submittedName>
        <fullName evidence="1">Uncharacterized protein</fullName>
    </submittedName>
</protein>
<accession>A0A430L409</accession>
<evidence type="ECO:0000313" key="1">
    <source>
        <dbReference type="EMBL" id="RTE70481.1"/>
    </source>
</evidence>
<keyword evidence="2" id="KW-1185">Reference proteome</keyword>
<proteinExistence type="predicted"/>
<name>A0A430L409_9HYPO</name>
<comment type="caution">
    <text evidence="1">The sequence shown here is derived from an EMBL/GenBank/DDBJ whole genome shotgun (WGS) entry which is preliminary data.</text>
</comment>
<evidence type="ECO:0000313" key="2">
    <source>
        <dbReference type="Proteomes" id="UP000287124"/>
    </source>
</evidence>
<sequence length="216" mass="23541">MSTTYTVVFVNGHGSHGEYVFCMEKPIINNDLTAGNVIANASIAQDISDGHDFTLTTQIQTNAWCGKFSHEPAEGVLPIQSHTEAVELGNNKNGGDTLSMVVVDESVTFDKVKTKDAPTGCFTISQPTGFNASDHIAIGLAQKDKETPSSMNMTTNIQPVVIFYVLKVMQRTVKNVNYQSFSTKPGVVDFTNRDGQGHYAARVVHEKNGDFTVTYQ</sequence>
<reference evidence="1 2" key="1">
    <citation type="submission" date="2017-06" db="EMBL/GenBank/DDBJ databases">
        <title>Comparative genomic analysis of Ambrosia Fusariam Clade fungi.</title>
        <authorList>
            <person name="Stajich J.E."/>
            <person name="Carrillo J."/>
            <person name="Kijimoto T."/>
            <person name="Eskalen A."/>
            <person name="O'Donnell K."/>
            <person name="Kasson M."/>
        </authorList>
    </citation>
    <scope>NUCLEOTIDE SEQUENCE [LARGE SCALE GENOMIC DNA]</scope>
    <source>
        <strain evidence="1 2">UCR1854</strain>
    </source>
</reference>
<organism evidence="1 2">
    <name type="scientific">Fusarium euwallaceae</name>
    <dbReference type="NCBI Taxonomy" id="1147111"/>
    <lineage>
        <taxon>Eukaryota</taxon>
        <taxon>Fungi</taxon>
        <taxon>Dikarya</taxon>
        <taxon>Ascomycota</taxon>
        <taxon>Pezizomycotina</taxon>
        <taxon>Sordariomycetes</taxon>
        <taxon>Hypocreomycetidae</taxon>
        <taxon>Hypocreales</taxon>
        <taxon>Nectriaceae</taxon>
        <taxon>Fusarium</taxon>
        <taxon>Fusarium solani species complex</taxon>
    </lineage>
</organism>
<gene>
    <name evidence="1" type="ORF">BHE90_015124</name>
</gene>
<dbReference type="Proteomes" id="UP000287124">
    <property type="component" value="Unassembled WGS sequence"/>
</dbReference>
<dbReference type="EMBL" id="MIKF01000453">
    <property type="protein sequence ID" value="RTE70481.1"/>
    <property type="molecule type" value="Genomic_DNA"/>
</dbReference>